<dbReference type="Pfam" id="PF16188">
    <property type="entry name" value="Peptidase_M24_C"/>
    <property type="match status" value="1"/>
</dbReference>
<evidence type="ECO:0000256" key="1">
    <source>
        <dbReference type="ARBA" id="ARBA00008766"/>
    </source>
</evidence>
<dbReference type="Proteomes" id="UP000011932">
    <property type="component" value="Chromosome"/>
</dbReference>
<dbReference type="Pfam" id="PF01321">
    <property type="entry name" value="Creatinase_N"/>
    <property type="match status" value="1"/>
</dbReference>
<keyword evidence="2" id="KW-0479">Metal-binding</keyword>
<dbReference type="SUPFAM" id="SSF55920">
    <property type="entry name" value="Creatinase/aminopeptidase"/>
    <property type="match status" value="1"/>
</dbReference>
<dbReference type="OrthoDB" id="9806388at2"/>
<dbReference type="InterPro" id="IPR050422">
    <property type="entry name" value="X-Pro_aminopeptidase_P"/>
</dbReference>
<evidence type="ECO:0000259" key="4">
    <source>
        <dbReference type="Pfam" id="PF00557"/>
    </source>
</evidence>
<comment type="similarity">
    <text evidence="1">Belongs to the peptidase M24B family.</text>
</comment>
<accession>M4VE16</accession>
<evidence type="ECO:0000313" key="8">
    <source>
        <dbReference type="Proteomes" id="UP000011932"/>
    </source>
</evidence>
<gene>
    <name evidence="7" type="ORF">A11S_634</name>
</gene>
<dbReference type="PANTHER" id="PTHR43763:SF6">
    <property type="entry name" value="XAA-PRO AMINOPEPTIDASE 1"/>
    <property type="match status" value="1"/>
</dbReference>
<dbReference type="STRING" id="349215.A11S_634"/>
<protein>
    <submittedName>
        <fullName evidence="7">Xaa-Pro aminopeptidase</fullName>
        <ecNumber evidence="7">3.4.11.9</ecNumber>
    </submittedName>
</protein>
<dbReference type="GO" id="GO:0046872">
    <property type="term" value="F:metal ion binding"/>
    <property type="evidence" value="ECO:0007669"/>
    <property type="project" value="UniProtKB-KW"/>
</dbReference>
<dbReference type="InterPro" id="IPR036005">
    <property type="entry name" value="Creatinase/aminopeptidase-like"/>
</dbReference>
<dbReference type="KEGG" id="man:A11S_634"/>
<evidence type="ECO:0000256" key="3">
    <source>
        <dbReference type="ARBA" id="ARBA00022801"/>
    </source>
</evidence>
<organism evidence="7 8">
    <name type="scientific">Micavibrio aeruginosavorus EPB</name>
    <dbReference type="NCBI Taxonomy" id="349215"/>
    <lineage>
        <taxon>Bacteria</taxon>
        <taxon>Pseudomonadati</taxon>
        <taxon>Bdellovibrionota</taxon>
        <taxon>Bdellovibrionia</taxon>
        <taxon>Bdellovibrionales</taxon>
        <taxon>Pseudobdellovibrionaceae</taxon>
        <taxon>Micavibrio</taxon>
    </lineage>
</organism>
<dbReference type="Gene3D" id="3.90.230.10">
    <property type="entry name" value="Creatinase/methionine aminopeptidase superfamily"/>
    <property type="match status" value="1"/>
</dbReference>
<dbReference type="AlphaFoldDB" id="M4VE16"/>
<keyword evidence="7" id="KW-0645">Protease</keyword>
<feature type="domain" description="Creatinase N-terminal" evidence="5">
    <location>
        <begin position="7"/>
        <end position="133"/>
    </location>
</feature>
<feature type="domain" description="Peptidase M24" evidence="4">
    <location>
        <begin position="321"/>
        <end position="531"/>
    </location>
</feature>
<evidence type="ECO:0000313" key="7">
    <source>
        <dbReference type="EMBL" id="AGH97458.1"/>
    </source>
</evidence>
<dbReference type="PATRIC" id="fig|349215.9.peg.621"/>
<evidence type="ECO:0000259" key="5">
    <source>
        <dbReference type="Pfam" id="PF01321"/>
    </source>
</evidence>
<sequence length="615" mass="67387">MSAPSSRLSDVRTHMMQEGIDLFLVPRADEFQGEYVPAGAERLAWVSGFTGSAGMAAIAMDKAVVVTDSRYELQVVDQTDAALFDTAIMEKKSLGGTVAEWIAGNVKSGAVIGYDPKLHTPAQIKAFKDDLADHGVVFKAVSRNPLDAAWRDRPGLPMNNVEEFPEAIAGKSASQKRDDIAAVVKKEKLHAMVITKPDSIAWLLNIRGTDVPHTPLALSYATIYDDGRVDWYIHPAKLTPPVLRPHLGNKVQIIDPIGLEHEMEKLARAAKAGKKAIGLDFARASIWFQQVLEGAGATVKDVTDPIIMPKAQKTPAEQQAIINAHIRDGVAVTRFLAWADRELHKGTYSELDVADRLEQFRRMAPEYRDSSFDTIAGWAENGAIVHYRATPEKFKKIDTPGILLLDSGAQYIDGTTDITRTITVGNSDPEVCENYTRVLRGHIAVSMARPTKKTLSADVDALARQPLKDAGLNYGHGTGHGVGCYLSVHEDGAGISSARKTPFMPGTLISNEPGYYKAGAYGIRIENLVLTQKDSRGRMFFETVTLAPYDRRLIRADMMSKDELKWLNDYHARVEQVIGPHLDATDRAWLKEACAPVKKPDAPRAQPARGAAPQP</sequence>
<dbReference type="InterPro" id="IPR000587">
    <property type="entry name" value="Creatinase_N"/>
</dbReference>
<dbReference type="EC" id="3.4.11.9" evidence="7"/>
<evidence type="ECO:0000256" key="2">
    <source>
        <dbReference type="ARBA" id="ARBA00022723"/>
    </source>
</evidence>
<dbReference type="InterPro" id="IPR029149">
    <property type="entry name" value="Creatin/AminoP/Spt16_N"/>
</dbReference>
<dbReference type="EMBL" id="CP003538">
    <property type="protein sequence ID" value="AGH97458.1"/>
    <property type="molecule type" value="Genomic_DNA"/>
</dbReference>
<name>M4VE16_9BACT</name>
<feature type="domain" description="Peptidase M24 C-terminal" evidence="6">
    <location>
        <begin position="540"/>
        <end position="597"/>
    </location>
</feature>
<dbReference type="GO" id="GO:0070006">
    <property type="term" value="F:metalloaminopeptidase activity"/>
    <property type="evidence" value="ECO:0007669"/>
    <property type="project" value="InterPro"/>
</dbReference>
<dbReference type="HOGENOM" id="CLU_011781_2_1_5"/>
<dbReference type="Gene3D" id="3.40.350.10">
    <property type="entry name" value="Creatinase/prolidase N-terminal domain"/>
    <property type="match status" value="2"/>
</dbReference>
<dbReference type="InterPro" id="IPR000994">
    <property type="entry name" value="Pept_M24"/>
</dbReference>
<dbReference type="CDD" id="cd01085">
    <property type="entry name" value="APP"/>
    <property type="match status" value="1"/>
</dbReference>
<dbReference type="PANTHER" id="PTHR43763">
    <property type="entry name" value="XAA-PRO AMINOPEPTIDASE 1"/>
    <property type="match status" value="1"/>
</dbReference>
<keyword evidence="3 7" id="KW-0378">Hydrolase</keyword>
<reference evidence="7 8" key="1">
    <citation type="journal article" date="2013" name="ISME J.">
        <title>By their genes ye shall know them: genomic signatures of predatory bacteria.</title>
        <authorList>
            <person name="Pasternak Z."/>
            <person name="Pietrokovski S."/>
            <person name="Rotem O."/>
            <person name="Gophna U."/>
            <person name="Lurie-Weinberger M.N."/>
            <person name="Jurkevitch E."/>
        </authorList>
    </citation>
    <scope>NUCLEOTIDE SEQUENCE [LARGE SCALE GENOMIC DNA]</scope>
    <source>
        <strain evidence="7">EPB</strain>
    </source>
</reference>
<evidence type="ECO:0000259" key="6">
    <source>
        <dbReference type="Pfam" id="PF16188"/>
    </source>
</evidence>
<dbReference type="Pfam" id="PF16189">
    <property type="entry name" value="Creatinase_N_2"/>
    <property type="match status" value="1"/>
</dbReference>
<dbReference type="RefSeq" id="WP_015467011.1">
    <property type="nucleotide sequence ID" value="NC_020812.1"/>
</dbReference>
<proteinExistence type="inferred from homology"/>
<keyword evidence="7" id="KW-0031">Aminopeptidase</keyword>
<dbReference type="SUPFAM" id="SSF53092">
    <property type="entry name" value="Creatinase/prolidase N-terminal domain"/>
    <property type="match status" value="2"/>
</dbReference>
<dbReference type="FunFam" id="3.90.230.10:FF:000009">
    <property type="entry name" value="xaa-Pro aminopeptidase 2"/>
    <property type="match status" value="1"/>
</dbReference>
<dbReference type="Pfam" id="PF00557">
    <property type="entry name" value="Peptidase_M24"/>
    <property type="match status" value="1"/>
</dbReference>
<dbReference type="GO" id="GO:0005737">
    <property type="term" value="C:cytoplasm"/>
    <property type="evidence" value="ECO:0007669"/>
    <property type="project" value="UniProtKB-ARBA"/>
</dbReference>
<dbReference type="InterPro" id="IPR032416">
    <property type="entry name" value="Peptidase_M24_C"/>
</dbReference>
<dbReference type="InterPro" id="IPR033740">
    <property type="entry name" value="Pept_M24B"/>
</dbReference>